<feature type="region of interest" description="Disordered" evidence="1">
    <location>
        <begin position="1"/>
        <end position="32"/>
    </location>
</feature>
<feature type="region of interest" description="Disordered" evidence="1">
    <location>
        <begin position="57"/>
        <end position="108"/>
    </location>
</feature>
<protein>
    <submittedName>
        <fullName evidence="2">Uncharacterized protein</fullName>
    </submittedName>
</protein>
<dbReference type="AlphaFoldDB" id="A0AAN7WX52"/>
<feature type="compositionally biased region" description="Polar residues" evidence="1">
    <location>
        <begin position="83"/>
        <end position="99"/>
    </location>
</feature>
<name>A0AAN7WX52_ELEMC</name>
<comment type="caution">
    <text evidence="2">The sequence shown here is derived from an EMBL/GenBank/DDBJ whole genome shotgun (WGS) entry which is preliminary data.</text>
</comment>
<sequence>MNRSIGRTSRTCRARASSPLLSAGGQMRSEAARRSAPLESVAIAVELHSVAGQLPVRVRRRRSGRSTNTRELQHAGRLRPSYRETTCAMNKEQQQSPASISLKKSDSN</sequence>
<reference evidence="2 3" key="2">
    <citation type="journal article" date="2023" name="Mol. Biol. Evol.">
        <title>Genomics of Secondarily Temperate Adaptation in the Only Non-Antarctic Icefish.</title>
        <authorList>
            <person name="Rivera-Colon A.G."/>
            <person name="Rayamajhi N."/>
            <person name="Minhas B.F."/>
            <person name="Madrigal G."/>
            <person name="Bilyk K.T."/>
            <person name="Yoon V."/>
            <person name="Hune M."/>
            <person name="Gregory S."/>
            <person name="Cheng C.H.C."/>
            <person name="Catchen J.M."/>
        </authorList>
    </citation>
    <scope>NUCLEOTIDE SEQUENCE [LARGE SCALE GENOMIC DNA]</scope>
    <source>
        <strain evidence="2">JMC-PN-2008</strain>
    </source>
</reference>
<evidence type="ECO:0000256" key="1">
    <source>
        <dbReference type="SAM" id="MobiDB-lite"/>
    </source>
</evidence>
<proteinExistence type="predicted"/>
<keyword evidence="3" id="KW-1185">Reference proteome</keyword>
<dbReference type="Proteomes" id="UP001346869">
    <property type="component" value="Unassembled WGS sequence"/>
</dbReference>
<reference evidence="2 3" key="1">
    <citation type="journal article" date="2023" name="Genes (Basel)">
        <title>Chromosome-Level Genome Assembly and Circadian Gene Repertoire of the Patagonia Blennie Eleginops maclovinus-The Closest Ancestral Proxy of Antarctic Cryonotothenioids.</title>
        <authorList>
            <person name="Cheng C.C."/>
            <person name="Rivera-Colon A.G."/>
            <person name="Minhas B.F."/>
            <person name="Wilson L."/>
            <person name="Rayamajhi N."/>
            <person name="Vargas-Chacoff L."/>
            <person name="Catchen J.M."/>
        </authorList>
    </citation>
    <scope>NUCLEOTIDE SEQUENCE [LARGE SCALE GENOMIC DNA]</scope>
    <source>
        <strain evidence="2">JMC-PN-2008</strain>
    </source>
</reference>
<organism evidence="2 3">
    <name type="scientific">Eleginops maclovinus</name>
    <name type="common">Patagonian blennie</name>
    <name type="synonym">Eleginus maclovinus</name>
    <dbReference type="NCBI Taxonomy" id="56733"/>
    <lineage>
        <taxon>Eukaryota</taxon>
        <taxon>Metazoa</taxon>
        <taxon>Chordata</taxon>
        <taxon>Craniata</taxon>
        <taxon>Vertebrata</taxon>
        <taxon>Euteleostomi</taxon>
        <taxon>Actinopterygii</taxon>
        <taxon>Neopterygii</taxon>
        <taxon>Teleostei</taxon>
        <taxon>Neoteleostei</taxon>
        <taxon>Acanthomorphata</taxon>
        <taxon>Eupercaria</taxon>
        <taxon>Perciformes</taxon>
        <taxon>Notothenioidei</taxon>
        <taxon>Eleginopidae</taxon>
        <taxon>Eleginops</taxon>
    </lineage>
</organism>
<evidence type="ECO:0000313" key="2">
    <source>
        <dbReference type="EMBL" id="KAK5850402.1"/>
    </source>
</evidence>
<feature type="compositionally biased region" description="Low complexity" evidence="1">
    <location>
        <begin position="7"/>
        <end position="18"/>
    </location>
</feature>
<evidence type="ECO:0000313" key="3">
    <source>
        <dbReference type="Proteomes" id="UP001346869"/>
    </source>
</evidence>
<gene>
    <name evidence="2" type="ORF">PBY51_001286</name>
</gene>
<dbReference type="EMBL" id="JAUZQC010000022">
    <property type="protein sequence ID" value="KAK5850402.1"/>
    <property type="molecule type" value="Genomic_DNA"/>
</dbReference>
<accession>A0AAN7WX52</accession>